<keyword evidence="1" id="KW-0732">Signal</keyword>
<accession>A0A2A2G6K0</accession>
<dbReference type="InterPro" id="IPR024775">
    <property type="entry name" value="DinB-like"/>
</dbReference>
<evidence type="ECO:0000313" key="4">
    <source>
        <dbReference type="Proteomes" id="UP000218831"/>
    </source>
</evidence>
<dbReference type="Gene3D" id="1.20.120.450">
    <property type="entry name" value="dinb family like domain"/>
    <property type="match status" value="1"/>
</dbReference>
<organism evidence="3 4">
    <name type="scientific">Fodinibius salipaludis</name>
    <dbReference type="NCBI Taxonomy" id="2032627"/>
    <lineage>
        <taxon>Bacteria</taxon>
        <taxon>Pseudomonadati</taxon>
        <taxon>Balneolota</taxon>
        <taxon>Balneolia</taxon>
        <taxon>Balneolales</taxon>
        <taxon>Balneolaceae</taxon>
        <taxon>Fodinibius</taxon>
    </lineage>
</organism>
<feature type="signal peptide" evidence="1">
    <location>
        <begin position="1"/>
        <end position="23"/>
    </location>
</feature>
<keyword evidence="4" id="KW-1185">Reference proteome</keyword>
<dbReference type="SUPFAM" id="SSF109854">
    <property type="entry name" value="DinB/YfiT-like putative metalloenzymes"/>
    <property type="match status" value="1"/>
</dbReference>
<dbReference type="EMBL" id="NSKE01000018">
    <property type="protein sequence ID" value="PAU92634.1"/>
    <property type="molecule type" value="Genomic_DNA"/>
</dbReference>
<evidence type="ECO:0000259" key="2">
    <source>
        <dbReference type="Pfam" id="PF12867"/>
    </source>
</evidence>
<name>A0A2A2G6K0_9BACT</name>
<evidence type="ECO:0000256" key="1">
    <source>
        <dbReference type="SAM" id="SignalP"/>
    </source>
</evidence>
<proteinExistence type="predicted"/>
<dbReference type="InterPro" id="IPR034660">
    <property type="entry name" value="DinB/YfiT-like"/>
</dbReference>
<gene>
    <name evidence="3" type="ORF">CK503_15700</name>
</gene>
<comment type="caution">
    <text evidence="3">The sequence shown here is derived from an EMBL/GenBank/DDBJ whole genome shotgun (WGS) entry which is preliminary data.</text>
</comment>
<evidence type="ECO:0000313" key="3">
    <source>
        <dbReference type="EMBL" id="PAU92634.1"/>
    </source>
</evidence>
<sequence length="176" mass="19993">MKKCKGVLLSILVVLCWIQPLQAQETNNFKDQFNGHFDYASRVLALAEAMPAEKYSWRPDDGVMSVEEVYTHIARYNYYYLESSFGIPAPDDVDVENIESITGKEKVVDILKRSIEHVKGAIEEMPDSKLQEETQMYGNTVNGQAVLLQLITHKSEHVGQSIAYARMNGIVPPWNR</sequence>
<dbReference type="OrthoDB" id="119432at2"/>
<reference evidence="3 4" key="1">
    <citation type="submission" date="2017-08" db="EMBL/GenBank/DDBJ databases">
        <title>Aliifodinibius alkalisoli sp. nov., isolated from saline alkaline soil.</title>
        <authorList>
            <person name="Liu D."/>
            <person name="Zhang G."/>
        </authorList>
    </citation>
    <scope>NUCLEOTIDE SEQUENCE [LARGE SCALE GENOMIC DNA]</scope>
    <source>
        <strain evidence="3 4">WN023</strain>
    </source>
</reference>
<dbReference type="AlphaFoldDB" id="A0A2A2G6K0"/>
<feature type="chain" id="PRO_5012449080" evidence="1">
    <location>
        <begin position="24"/>
        <end position="176"/>
    </location>
</feature>
<feature type="domain" description="DinB-like" evidence="2">
    <location>
        <begin position="41"/>
        <end position="160"/>
    </location>
</feature>
<dbReference type="Pfam" id="PF12867">
    <property type="entry name" value="DinB_2"/>
    <property type="match status" value="1"/>
</dbReference>
<protein>
    <submittedName>
        <fullName evidence="3">Damage-inducible protein DinB</fullName>
    </submittedName>
</protein>
<dbReference type="Proteomes" id="UP000218831">
    <property type="component" value="Unassembled WGS sequence"/>
</dbReference>
<dbReference type="RefSeq" id="WP_095607785.1">
    <property type="nucleotide sequence ID" value="NZ_NSKE01000018.1"/>
</dbReference>